<dbReference type="Proteomes" id="UP001276659">
    <property type="component" value="Unassembled WGS sequence"/>
</dbReference>
<accession>A0AAD9Z088</accession>
<organism evidence="1 2">
    <name type="scientific">Lepraria neglecta</name>
    <dbReference type="NCBI Taxonomy" id="209136"/>
    <lineage>
        <taxon>Eukaryota</taxon>
        <taxon>Fungi</taxon>
        <taxon>Dikarya</taxon>
        <taxon>Ascomycota</taxon>
        <taxon>Pezizomycotina</taxon>
        <taxon>Lecanoromycetes</taxon>
        <taxon>OSLEUM clade</taxon>
        <taxon>Lecanoromycetidae</taxon>
        <taxon>Lecanorales</taxon>
        <taxon>Lecanorineae</taxon>
        <taxon>Stereocaulaceae</taxon>
        <taxon>Lepraria</taxon>
    </lineage>
</organism>
<sequence length="471" mass="52216">MRPPFDRTHDISQTGYHIKDLRTFGESLTNAAAGAFPKGKSRYKEVHVLLLSWEDDKLGVMKEIDELRSVFDQTYHYHIEVWKIPSKRSHNSLVRRLTDFLDDYERNENLLLIYYGGHGHLNDDRQLTWSCTEWEDSPTVQWLGIQNMLEQATSDVLILLDCCAAATASAESGSGVTEVIAACGFETSAPGVCEHSFTRSLIDELRYWCKRSPLSAAILHMKVLSRMKYWKPSSVESKDGEPVFHERRKTPVHTILTNEGKPRSIVLSPIESISFLSPEISASLAHSPSSDSSSQDVEMEDSADSSATTSILSSVSSPGNGSEQSCPRVLIAVALEEDQCLQLDTWVEWLRDIPAIAKYARVEGIYESNSTLMLLSLPVSIWDLILNNPAVSFIGFIKSQDLLKNHPSESSTAQAAKSASTSTSPPSVIEAFATNDGLTLEENREWSACVACQKLAKTVRSSTCKSFLSAE</sequence>
<proteinExistence type="predicted"/>
<name>A0AAD9Z088_9LECA</name>
<evidence type="ECO:0000313" key="1">
    <source>
        <dbReference type="EMBL" id="KAK3167557.1"/>
    </source>
</evidence>
<dbReference type="AlphaFoldDB" id="A0AAD9Z088"/>
<comment type="caution">
    <text evidence="1">The sequence shown here is derived from an EMBL/GenBank/DDBJ whole genome shotgun (WGS) entry which is preliminary data.</text>
</comment>
<reference evidence="1" key="1">
    <citation type="submission" date="2022-11" db="EMBL/GenBank/DDBJ databases">
        <title>Chromosomal genome sequence assembly and mating type (MAT) locus characterization of the leprose asexual lichenized fungus Lepraria neglecta (Nyl.) Erichsen.</title>
        <authorList>
            <person name="Allen J.L."/>
            <person name="Pfeffer B."/>
        </authorList>
    </citation>
    <scope>NUCLEOTIDE SEQUENCE</scope>
    <source>
        <strain evidence="1">Allen 5258</strain>
    </source>
</reference>
<gene>
    <name evidence="1" type="ORF">OEA41_010684</name>
</gene>
<evidence type="ECO:0000313" key="2">
    <source>
        <dbReference type="Proteomes" id="UP001276659"/>
    </source>
</evidence>
<protein>
    <submittedName>
        <fullName evidence="1">Uncharacterized protein</fullName>
    </submittedName>
</protein>
<dbReference type="EMBL" id="JASNWA010000011">
    <property type="protein sequence ID" value="KAK3167557.1"/>
    <property type="molecule type" value="Genomic_DNA"/>
</dbReference>
<keyword evidence="2" id="KW-1185">Reference proteome</keyword>